<gene>
    <name evidence="2" type="ORF">QNI22_02310</name>
</gene>
<dbReference type="AlphaFoldDB" id="A0AAE3UEE3"/>
<evidence type="ECO:0000256" key="1">
    <source>
        <dbReference type="SAM" id="Phobius"/>
    </source>
</evidence>
<keyword evidence="1" id="KW-0472">Membrane</keyword>
<protein>
    <submittedName>
        <fullName evidence="2">Uncharacterized protein</fullName>
    </submittedName>
</protein>
<dbReference type="Gene3D" id="3.30.300.250">
    <property type="match status" value="1"/>
</dbReference>
<evidence type="ECO:0000313" key="2">
    <source>
        <dbReference type="EMBL" id="MDJ1499458.1"/>
    </source>
</evidence>
<sequence length="141" mass="16371">MEELHTKKKTLTLYSLFGVLVGVFVVQYFFRAPGLDKQLLNAASEINKTCPVMIDQETRLDNTFSTSKSDFRYNYTLVNRSKEEIDVAALENYIKPPLIKNIRTNPEMSLFRNNEITLTYTYKDKNGTFVLSLPIKPEEYK</sequence>
<evidence type="ECO:0000313" key="3">
    <source>
        <dbReference type="Proteomes" id="UP001232063"/>
    </source>
</evidence>
<accession>A0AAE3UEE3</accession>
<keyword evidence="1" id="KW-1133">Transmembrane helix</keyword>
<organism evidence="2 3">
    <name type="scientific">Xanthocytophaga agilis</name>
    <dbReference type="NCBI Taxonomy" id="3048010"/>
    <lineage>
        <taxon>Bacteria</taxon>
        <taxon>Pseudomonadati</taxon>
        <taxon>Bacteroidota</taxon>
        <taxon>Cytophagia</taxon>
        <taxon>Cytophagales</taxon>
        <taxon>Rhodocytophagaceae</taxon>
        <taxon>Xanthocytophaga</taxon>
    </lineage>
</organism>
<dbReference type="Proteomes" id="UP001232063">
    <property type="component" value="Unassembled WGS sequence"/>
</dbReference>
<keyword evidence="1" id="KW-0812">Transmembrane</keyword>
<name>A0AAE3UEE3_9BACT</name>
<proteinExistence type="predicted"/>
<dbReference type="RefSeq" id="WP_314508978.1">
    <property type="nucleotide sequence ID" value="NZ_JASJOU010000001.1"/>
</dbReference>
<feature type="transmembrane region" description="Helical" evidence="1">
    <location>
        <begin position="12"/>
        <end position="30"/>
    </location>
</feature>
<reference evidence="2" key="1">
    <citation type="submission" date="2023-05" db="EMBL/GenBank/DDBJ databases">
        <authorList>
            <person name="Zhang X."/>
        </authorList>
    </citation>
    <scope>NUCLEOTIDE SEQUENCE</scope>
    <source>
        <strain evidence="2">BD1B2-1</strain>
    </source>
</reference>
<dbReference type="EMBL" id="JASJOU010000001">
    <property type="protein sequence ID" value="MDJ1499458.1"/>
    <property type="molecule type" value="Genomic_DNA"/>
</dbReference>
<comment type="caution">
    <text evidence="2">The sequence shown here is derived from an EMBL/GenBank/DDBJ whole genome shotgun (WGS) entry which is preliminary data.</text>
</comment>
<keyword evidence="3" id="KW-1185">Reference proteome</keyword>